<accession>A0ABS3Y3X6</accession>
<dbReference type="Pfam" id="PF02687">
    <property type="entry name" value="FtsX"/>
    <property type="match status" value="2"/>
</dbReference>
<evidence type="ECO:0000256" key="2">
    <source>
        <dbReference type="ARBA" id="ARBA00005236"/>
    </source>
</evidence>
<reference evidence="9 10" key="1">
    <citation type="submission" date="2021-02" db="EMBL/GenBank/DDBJ databases">
        <title>Streptomyces spirodelae sp. nov., isolated from duckweed.</title>
        <authorList>
            <person name="Saimee Y."/>
            <person name="Duangmal K."/>
        </authorList>
    </citation>
    <scope>NUCLEOTIDE SEQUENCE [LARGE SCALE GENOMIC DNA]</scope>
    <source>
        <strain evidence="9 10">DSM 42105</strain>
    </source>
</reference>
<feature type="domain" description="ABC3 transporter permease C-terminal" evidence="8">
    <location>
        <begin position="273"/>
        <end position="396"/>
    </location>
</feature>
<evidence type="ECO:0000256" key="6">
    <source>
        <dbReference type="ARBA" id="ARBA00023136"/>
    </source>
</evidence>
<dbReference type="InterPro" id="IPR003838">
    <property type="entry name" value="ABC3_permease_C"/>
</dbReference>
<feature type="transmembrane region" description="Helical" evidence="7">
    <location>
        <begin position="775"/>
        <end position="799"/>
    </location>
</feature>
<feature type="domain" description="ABC3 transporter permease C-terminal" evidence="8">
    <location>
        <begin position="735"/>
        <end position="849"/>
    </location>
</feature>
<dbReference type="Proteomes" id="UP000721954">
    <property type="component" value="Unassembled WGS sequence"/>
</dbReference>
<feature type="transmembrane region" description="Helical" evidence="7">
    <location>
        <begin position="270"/>
        <end position="288"/>
    </location>
</feature>
<feature type="transmembrane region" description="Helical" evidence="7">
    <location>
        <begin position="732"/>
        <end position="754"/>
    </location>
</feature>
<feature type="transmembrane region" description="Helical" evidence="7">
    <location>
        <begin position="318"/>
        <end position="342"/>
    </location>
</feature>
<feature type="transmembrane region" description="Helical" evidence="7">
    <location>
        <begin position="362"/>
        <end position="388"/>
    </location>
</feature>
<dbReference type="GeneID" id="96263988"/>
<evidence type="ECO:0000256" key="1">
    <source>
        <dbReference type="ARBA" id="ARBA00004651"/>
    </source>
</evidence>
<evidence type="ECO:0000313" key="10">
    <source>
        <dbReference type="Proteomes" id="UP000721954"/>
    </source>
</evidence>
<feature type="transmembrane region" description="Helical" evidence="7">
    <location>
        <begin position="36"/>
        <end position="56"/>
    </location>
</feature>
<evidence type="ECO:0000256" key="5">
    <source>
        <dbReference type="ARBA" id="ARBA00022989"/>
    </source>
</evidence>
<dbReference type="EMBL" id="JAFFZM010000022">
    <property type="protein sequence ID" value="MBO8202315.1"/>
    <property type="molecule type" value="Genomic_DNA"/>
</dbReference>
<gene>
    <name evidence="9" type="ORF">JW613_29105</name>
</gene>
<name>A0ABS3Y3X6_9ACTN</name>
<evidence type="ECO:0000313" key="9">
    <source>
        <dbReference type="EMBL" id="MBO8202315.1"/>
    </source>
</evidence>
<feature type="transmembrane region" description="Helical" evidence="7">
    <location>
        <begin position="420"/>
        <end position="440"/>
    </location>
</feature>
<organism evidence="9 10">
    <name type="scientific">Streptomyces smyrnaeus</name>
    <dbReference type="NCBI Taxonomy" id="1387713"/>
    <lineage>
        <taxon>Bacteria</taxon>
        <taxon>Bacillati</taxon>
        <taxon>Actinomycetota</taxon>
        <taxon>Actinomycetes</taxon>
        <taxon>Kitasatosporales</taxon>
        <taxon>Streptomycetaceae</taxon>
        <taxon>Streptomyces</taxon>
    </lineage>
</organism>
<keyword evidence="6 7" id="KW-0472">Membrane</keyword>
<dbReference type="PANTHER" id="PTHR30489:SF0">
    <property type="entry name" value="LIPOPROTEIN-RELEASING SYSTEM TRANSMEMBRANE PROTEIN LOLE"/>
    <property type="match status" value="1"/>
</dbReference>
<comment type="subcellular location">
    <subcellularLocation>
        <location evidence="1">Cell membrane</location>
        <topology evidence="1">Multi-pass membrane protein</topology>
    </subcellularLocation>
</comment>
<evidence type="ECO:0000256" key="3">
    <source>
        <dbReference type="ARBA" id="ARBA00022475"/>
    </source>
</evidence>
<feature type="transmembrane region" description="Helical" evidence="7">
    <location>
        <begin position="446"/>
        <end position="464"/>
    </location>
</feature>
<keyword evidence="5 7" id="KW-1133">Transmembrane helix</keyword>
<keyword evidence="3" id="KW-1003">Cell membrane</keyword>
<protein>
    <submittedName>
        <fullName evidence="9">ABC transporter permease</fullName>
    </submittedName>
</protein>
<proteinExistence type="inferred from homology"/>
<evidence type="ECO:0000259" key="8">
    <source>
        <dbReference type="Pfam" id="PF02687"/>
    </source>
</evidence>
<sequence>MSAAERKPKPAGPAVVAARLRLFNLRYLRRHPARTALSLGVLTVAAALIVAVLGIYGSVGGSSGRLAGQVAGNADVEVTGRTDEGLSAEAVQRVGEVEGVEAAVPLVRSPVEVDGERMLLFGTDRSAAALDSDLSGVATDAVRDAGQGSGDQAGAVFAGPGVQGAKEGGTVRVASMTGQSHRAPVAATLDGDAAESVNGGAYLVAPLPVAQRLAGLGDRVESVLVVADSGTGTGALRDRIAEELGPGVFVADPSFRADQADDATAMVRNITLLVAFMALVVAAFLIFNSMNMAAAERRGEIASLRALGSRRRPVMRDFLLESLLLALVGAAVGSALGYAMAGASIDSLPPVITDAVDAEVELAVPAGAVPAAFVAAVAASLAASWLAARRASRVPPVEAMRTANPSADTGDDEQRRSGRLWALGLGAVLVVLAFVTAAAFDDERSFGGGSLLLLGVILLAYALIGPITRTVARLASRLGPSGRIAASAVERAPRRAWATFMTVLLAVAIGVATTGSSQNTVDAASKNVSTLADSDLIVQRAAKDVLPVRPLLPRDTQQQLADTDGVRRVVAGQFTYLNQPGKRALLLGMDGPSNATAYRLASKKARAELLAGRGAVVSGTYAKEKGLSEGDTLTLPTAKGEQHIRVADVVDYVSMDAGLIALSLDRITQWYGLSGASYYEVILKAGADKAAVRDRIEQRTKEQPYPVHVLDGSESVKATESAVKQVGSLALALQWVIAGVAGLALLNTLMLSVVERRRELGILRALGSSRRYVRRVILTEATAVSVLGGIGGLVVGTALHYLSADVMAKALAMDIPFKVAPAAVGLAVGAVLIALAGAIPPARRAGKLNVVQAIGYE</sequence>
<dbReference type="PANTHER" id="PTHR30489">
    <property type="entry name" value="LIPOPROTEIN-RELEASING SYSTEM TRANSMEMBRANE PROTEIN LOLE"/>
    <property type="match status" value="1"/>
</dbReference>
<evidence type="ECO:0000256" key="4">
    <source>
        <dbReference type="ARBA" id="ARBA00022692"/>
    </source>
</evidence>
<keyword evidence="4 7" id="KW-0812">Transmembrane</keyword>
<keyword evidence="10" id="KW-1185">Reference proteome</keyword>
<dbReference type="RefSeq" id="WP_209213865.1">
    <property type="nucleotide sequence ID" value="NZ_JAFFZM010000022.1"/>
</dbReference>
<evidence type="ECO:0000256" key="7">
    <source>
        <dbReference type="SAM" id="Phobius"/>
    </source>
</evidence>
<comment type="similarity">
    <text evidence="2">Belongs to the ABC-4 integral membrane protein family. LolC/E subfamily.</text>
</comment>
<comment type="caution">
    <text evidence="9">The sequence shown here is derived from an EMBL/GenBank/DDBJ whole genome shotgun (WGS) entry which is preliminary data.</text>
</comment>
<feature type="transmembrane region" description="Helical" evidence="7">
    <location>
        <begin position="496"/>
        <end position="515"/>
    </location>
</feature>
<dbReference type="InterPro" id="IPR051447">
    <property type="entry name" value="Lipoprotein-release_system"/>
</dbReference>
<feature type="transmembrane region" description="Helical" evidence="7">
    <location>
        <begin position="819"/>
        <end position="839"/>
    </location>
</feature>